<evidence type="ECO:0000313" key="11">
    <source>
        <dbReference type="Proteomes" id="UP000694563"/>
    </source>
</evidence>
<dbReference type="Pfam" id="PF01245">
    <property type="entry name" value="Ribosomal_L19"/>
    <property type="match status" value="1"/>
</dbReference>
<keyword evidence="11" id="KW-1185">Reference proteome</keyword>
<dbReference type="GO" id="GO:0005762">
    <property type="term" value="C:mitochondrial large ribosomal subunit"/>
    <property type="evidence" value="ECO:0007669"/>
    <property type="project" value="TreeGrafter"/>
</dbReference>
<keyword evidence="4" id="KW-0689">Ribosomal protein</keyword>
<feature type="region of interest" description="Disordered" evidence="9">
    <location>
        <begin position="26"/>
        <end position="68"/>
    </location>
</feature>
<keyword evidence="5" id="KW-0496">Mitochondrion</keyword>
<feature type="compositionally biased region" description="Basic residues" evidence="9">
    <location>
        <begin position="196"/>
        <end position="208"/>
    </location>
</feature>
<evidence type="ECO:0000256" key="7">
    <source>
        <dbReference type="ARBA" id="ARBA00035288"/>
    </source>
</evidence>
<evidence type="ECO:0000256" key="5">
    <source>
        <dbReference type="ARBA" id="ARBA00023128"/>
    </source>
</evidence>
<evidence type="ECO:0000256" key="1">
    <source>
        <dbReference type="ARBA" id="ARBA00004173"/>
    </source>
</evidence>
<dbReference type="GO" id="GO:0006412">
    <property type="term" value="P:translation"/>
    <property type="evidence" value="ECO:0007669"/>
    <property type="project" value="InterPro"/>
</dbReference>
<dbReference type="GO" id="GO:0003735">
    <property type="term" value="F:structural constituent of ribosome"/>
    <property type="evidence" value="ECO:0007669"/>
    <property type="project" value="InterPro"/>
</dbReference>
<protein>
    <recommendedName>
        <fullName evidence="7">Large ribosomal subunit protein bL19m</fullName>
    </recommendedName>
    <alternativeName>
        <fullName evidence="8">39S ribosomal protein L19, mitochondrial</fullName>
    </alternativeName>
</protein>
<evidence type="ECO:0000256" key="3">
    <source>
        <dbReference type="ARBA" id="ARBA00022946"/>
    </source>
</evidence>
<keyword evidence="3" id="KW-0809">Transit peptide</keyword>
<evidence type="ECO:0000256" key="8">
    <source>
        <dbReference type="ARBA" id="ARBA00035359"/>
    </source>
</evidence>
<accession>A0A8C3U1L3</accession>
<comment type="similarity">
    <text evidence="2">Belongs to the bacterial ribosomal protein bL19 family.</text>
</comment>
<dbReference type="InterPro" id="IPR001857">
    <property type="entry name" value="Ribosomal_bL19"/>
</dbReference>
<keyword evidence="6" id="KW-0687">Ribonucleoprotein</keyword>
<comment type="subcellular location">
    <subcellularLocation>
        <location evidence="1">Mitochondrion</location>
    </subcellularLocation>
</comment>
<evidence type="ECO:0000313" key="10">
    <source>
        <dbReference type="Ensembl" id="ENSCUSP00005007501.1"/>
    </source>
</evidence>
<evidence type="ECO:0000256" key="9">
    <source>
        <dbReference type="SAM" id="MobiDB-lite"/>
    </source>
</evidence>
<evidence type="ECO:0000256" key="6">
    <source>
        <dbReference type="ARBA" id="ARBA00023274"/>
    </source>
</evidence>
<dbReference type="PRINTS" id="PR00061">
    <property type="entry name" value="RIBOSOMALL19"/>
</dbReference>
<organism evidence="10 11">
    <name type="scientific">Catharus ustulatus</name>
    <name type="common">Russet-backed thrush</name>
    <name type="synonym">Hylocichla ustulatus</name>
    <dbReference type="NCBI Taxonomy" id="91951"/>
    <lineage>
        <taxon>Eukaryota</taxon>
        <taxon>Metazoa</taxon>
        <taxon>Chordata</taxon>
        <taxon>Craniata</taxon>
        <taxon>Vertebrata</taxon>
        <taxon>Euteleostomi</taxon>
        <taxon>Archelosauria</taxon>
        <taxon>Archosauria</taxon>
        <taxon>Dinosauria</taxon>
        <taxon>Saurischia</taxon>
        <taxon>Theropoda</taxon>
        <taxon>Coelurosauria</taxon>
        <taxon>Aves</taxon>
        <taxon>Neognathae</taxon>
        <taxon>Neoaves</taxon>
        <taxon>Telluraves</taxon>
        <taxon>Australaves</taxon>
        <taxon>Passeriformes</taxon>
        <taxon>Turdidae</taxon>
        <taxon>Catharus</taxon>
    </lineage>
</organism>
<gene>
    <name evidence="10" type="primary">MRPL19</name>
</gene>
<feature type="compositionally biased region" description="Pro residues" evidence="9">
    <location>
        <begin position="167"/>
        <end position="182"/>
    </location>
</feature>
<dbReference type="AlphaFoldDB" id="A0A8C3U1L3"/>
<reference evidence="10" key="1">
    <citation type="submission" date="2020-10" db="EMBL/GenBank/DDBJ databases">
        <title>Catharus ustulatus (Swainson's thrush) genome, bCatUst1, primary haplotype v2.</title>
        <authorList>
            <person name="Delmore K."/>
            <person name="Vafadar M."/>
            <person name="Formenti G."/>
            <person name="Chow W."/>
            <person name="Pelan S."/>
            <person name="Howe K."/>
            <person name="Rhie A."/>
            <person name="Mountcastle J."/>
            <person name="Haase B."/>
            <person name="Fedrigo O."/>
            <person name="Jarvis E.D."/>
        </authorList>
    </citation>
    <scope>NUCLEOTIDE SEQUENCE [LARGE SCALE GENOMIC DNA]</scope>
</reference>
<dbReference type="SUPFAM" id="SSF50104">
    <property type="entry name" value="Translation proteins SH3-like domain"/>
    <property type="match status" value="1"/>
</dbReference>
<dbReference type="Proteomes" id="UP000694563">
    <property type="component" value="Chromosome 3"/>
</dbReference>
<dbReference type="FunFam" id="2.30.30.790:FF:000002">
    <property type="entry name" value="39S ribosomal protein L19, mitochondrial"/>
    <property type="match status" value="1"/>
</dbReference>
<evidence type="ECO:0000256" key="2">
    <source>
        <dbReference type="ARBA" id="ARBA00005781"/>
    </source>
</evidence>
<name>A0A8C3U1L3_CATUS</name>
<evidence type="ECO:0000256" key="4">
    <source>
        <dbReference type="ARBA" id="ARBA00022980"/>
    </source>
</evidence>
<dbReference type="PANTHER" id="PTHR15680">
    <property type="entry name" value="RIBOSOMAL PROTEIN L19"/>
    <property type="match status" value="1"/>
</dbReference>
<proteinExistence type="inferred from homology"/>
<sequence>MKTCFWNTYRRFDAAKSEFLSLEDAGDAQGGTAADPRDALRAPAPQPGTAPALSCHTPRDGGQRGRFVPSILKSHNGLARVFKVLPPKQPHSARPRSPPEMGRASQRSLLQRLTPHSEGSPQSARPEPVPFNTAPCPPPHPRTGIPSHCPARARSLQHRPTPHKDPLPLPGPSPFPSAPPHPSQRGIPSHCPARARSLRHRPVRRSRPRSAPPVLSPRARRSGRAAAAMAAACGRLVPSAAIALPRRCFSLSGYRVSSDGKPPKFQPPPKPVIIDRKTQKEERRFLSPEFIPPRGRTDPLKYYIERKDMIQRRKVFNIPEFYVGSVLAVTTADPHASDKSKRFVGICIQRGGKGLGATFVLRNVIEDQGVEICYELYSPRIQAIEVLKLEKRLDENLMYLRDALPEYSTFDVNMKPVPRMEHEEIPVNKLQVRMKPKPWSKRWERPKYNIKGIKFELPEHKMKAAQKWSQPWLEFDMLREYDTSKIEAKIRKELSEELEK</sequence>
<reference evidence="10" key="3">
    <citation type="submission" date="2025-09" db="UniProtKB">
        <authorList>
            <consortium name="Ensembl"/>
        </authorList>
    </citation>
    <scope>IDENTIFICATION</scope>
</reference>
<dbReference type="InterPro" id="IPR008991">
    <property type="entry name" value="Translation_prot_SH3-like_sf"/>
</dbReference>
<dbReference type="Ensembl" id="ENSCUST00005007788.1">
    <property type="protein sequence ID" value="ENSCUSP00005007501.1"/>
    <property type="gene ID" value="ENSCUSG00005004651.1"/>
</dbReference>
<feature type="region of interest" description="Disordered" evidence="9">
    <location>
        <begin position="82"/>
        <end position="222"/>
    </location>
</feature>
<reference evidence="10" key="2">
    <citation type="submission" date="2025-08" db="UniProtKB">
        <authorList>
            <consortium name="Ensembl"/>
        </authorList>
    </citation>
    <scope>IDENTIFICATION</scope>
</reference>
<dbReference type="PANTHER" id="PTHR15680:SF9">
    <property type="entry name" value="LARGE RIBOSOMAL SUBUNIT PROTEIN BL19M"/>
    <property type="match status" value="1"/>
</dbReference>
<dbReference type="Gene3D" id="2.30.30.790">
    <property type="match status" value="1"/>
</dbReference>
<dbReference type="InterPro" id="IPR038657">
    <property type="entry name" value="Ribosomal_bL19_sf"/>
</dbReference>